<evidence type="ECO:0000256" key="4">
    <source>
        <dbReference type="ARBA" id="ARBA00022835"/>
    </source>
</evidence>
<dbReference type="GO" id="GO:0016075">
    <property type="term" value="P:rRNA catabolic process"/>
    <property type="evidence" value="ECO:0007669"/>
    <property type="project" value="TreeGrafter"/>
</dbReference>
<keyword evidence="4" id="KW-0271">Exosome</keyword>
<dbReference type="InterPro" id="IPR027408">
    <property type="entry name" value="PNPase/RNase_PH_dom_sf"/>
</dbReference>
<feature type="domain" description="Exoribonuclease phosphorolytic" evidence="6">
    <location>
        <begin position="75"/>
        <end position="194"/>
    </location>
</feature>
<sequence>MSVSPAEVLCLYIIVDPFSKLVFYSLVRKLGADIVNEGLRSVNYTSVVILYKFPGGQHECCVHIFVPDSMHKPNLFLELNSVCDAAGSASWAFGNAHVVASVYGPLEASMSNELTHRAAVEFNIVPVSGIHSPSESEMETFLVQFAERLIETKDFPRCQLNVRIQMVSGTVGHPATMAACINALTLALLQTSIPLRATVVAVCTSELDPTLRPITLAVDVTHPFLSLSEPVNVKKTKSNSESASPVVFGVYFGRPDATSSLRPIFPSMLLTLTSPPTSTDPITVALYARVNSLFNAMLEQIALAAPQA</sequence>
<dbReference type="InterPro" id="IPR020568">
    <property type="entry name" value="Ribosomal_Su5_D2-typ_SF"/>
</dbReference>
<protein>
    <submittedName>
        <fullName evidence="9">RNase_PH domain-containing protein</fullName>
    </submittedName>
</protein>
<accession>A0A183SNN6</accession>
<dbReference type="AlphaFoldDB" id="A0A183SNN6"/>
<dbReference type="Proteomes" id="UP000275846">
    <property type="component" value="Unassembled WGS sequence"/>
</dbReference>
<organism evidence="9">
    <name type="scientific">Schistocephalus solidus</name>
    <name type="common">Tapeworm</name>
    <dbReference type="NCBI Taxonomy" id="70667"/>
    <lineage>
        <taxon>Eukaryota</taxon>
        <taxon>Metazoa</taxon>
        <taxon>Spiralia</taxon>
        <taxon>Lophotrochozoa</taxon>
        <taxon>Platyhelminthes</taxon>
        <taxon>Cestoda</taxon>
        <taxon>Eucestoda</taxon>
        <taxon>Diphyllobothriidea</taxon>
        <taxon>Diphyllobothriidae</taxon>
        <taxon>Schistocephalus</taxon>
    </lineage>
</organism>
<dbReference type="Pfam" id="PF01138">
    <property type="entry name" value="RNase_PH"/>
    <property type="match status" value="1"/>
</dbReference>
<reference evidence="7 8" key="2">
    <citation type="submission" date="2018-11" db="EMBL/GenBank/DDBJ databases">
        <authorList>
            <consortium name="Pathogen Informatics"/>
        </authorList>
    </citation>
    <scope>NUCLEOTIDE SEQUENCE [LARGE SCALE GENOMIC DNA]</scope>
    <source>
        <strain evidence="7 8">NST_G2</strain>
    </source>
</reference>
<keyword evidence="8" id="KW-1185">Reference proteome</keyword>
<dbReference type="PANTHER" id="PTHR11953">
    <property type="entry name" value="EXOSOME COMPLEX COMPONENT"/>
    <property type="match status" value="1"/>
</dbReference>
<keyword evidence="3" id="KW-0698">rRNA processing</keyword>
<dbReference type="OrthoDB" id="27298at2759"/>
<evidence type="ECO:0000259" key="6">
    <source>
        <dbReference type="Pfam" id="PF01138"/>
    </source>
</evidence>
<dbReference type="GO" id="GO:0006364">
    <property type="term" value="P:rRNA processing"/>
    <property type="evidence" value="ECO:0007669"/>
    <property type="project" value="UniProtKB-KW"/>
</dbReference>
<dbReference type="GO" id="GO:0003723">
    <property type="term" value="F:RNA binding"/>
    <property type="evidence" value="ECO:0007669"/>
    <property type="project" value="TreeGrafter"/>
</dbReference>
<comment type="subcellular location">
    <subcellularLocation>
        <location evidence="1">Nucleus</location>
    </subcellularLocation>
</comment>
<dbReference type="SUPFAM" id="SSF54211">
    <property type="entry name" value="Ribosomal protein S5 domain 2-like"/>
    <property type="match status" value="1"/>
</dbReference>
<evidence type="ECO:0000256" key="2">
    <source>
        <dbReference type="ARBA" id="ARBA00006678"/>
    </source>
</evidence>
<dbReference type="Gene3D" id="3.30.230.70">
    <property type="entry name" value="GHMP Kinase, N-terminal domain"/>
    <property type="match status" value="1"/>
</dbReference>
<evidence type="ECO:0000313" key="8">
    <source>
        <dbReference type="Proteomes" id="UP000275846"/>
    </source>
</evidence>
<keyword evidence="5" id="KW-0539">Nucleus</keyword>
<dbReference type="GO" id="GO:0034475">
    <property type="term" value="P:U4 snRNA 3'-end processing"/>
    <property type="evidence" value="ECO:0007669"/>
    <property type="project" value="TreeGrafter"/>
</dbReference>
<name>A0A183SNN6_SCHSO</name>
<dbReference type="InterPro" id="IPR001247">
    <property type="entry name" value="ExoRNase_PH_dom1"/>
</dbReference>
<comment type="similarity">
    <text evidence="2">Belongs to the RNase PH family.</text>
</comment>
<evidence type="ECO:0000313" key="7">
    <source>
        <dbReference type="EMBL" id="VDL92219.1"/>
    </source>
</evidence>
<dbReference type="GO" id="GO:0071028">
    <property type="term" value="P:nuclear mRNA surveillance"/>
    <property type="evidence" value="ECO:0007669"/>
    <property type="project" value="TreeGrafter"/>
</dbReference>
<proteinExistence type="inferred from homology"/>
<dbReference type="EMBL" id="UYSU01033425">
    <property type="protein sequence ID" value="VDL92219.1"/>
    <property type="molecule type" value="Genomic_DNA"/>
</dbReference>
<dbReference type="GO" id="GO:0000176">
    <property type="term" value="C:nuclear exosome (RNase complex)"/>
    <property type="evidence" value="ECO:0007669"/>
    <property type="project" value="TreeGrafter"/>
</dbReference>
<evidence type="ECO:0000256" key="3">
    <source>
        <dbReference type="ARBA" id="ARBA00022552"/>
    </source>
</evidence>
<dbReference type="GO" id="GO:0000177">
    <property type="term" value="C:cytoplasmic exosome (RNase complex)"/>
    <property type="evidence" value="ECO:0007669"/>
    <property type="project" value="TreeGrafter"/>
</dbReference>
<evidence type="ECO:0000256" key="1">
    <source>
        <dbReference type="ARBA" id="ARBA00004123"/>
    </source>
</evidence>
<dbReference type="InterPro" id="IPR050080">
    <property type="entry name" value="RNase_PH"/>
</dbReference>
<evidence type="ECO:0000256" key="5">
    <source>
        <dbReference type="ARBA" id="ARBA00023242"/>
    </source>
</evidence>
<dbReference type="GO" id="GO:0005730">
    <property type="term" value="C:nucleolus"/>
    <property type="evidence" value="ECO:0007669"/>
    <property type="project" value="TreeGrafter"/>
</dbReference>
<evidence type="ECO:0000313" key="9">
    <source>
        <dbReference type="WBParaSite" id="SSLN_0000602101-mRNA-1"/>
    </source>
</evidence>
<gene>
    <name evidence="7" type="ORF">SSLN_LOCUS5834</name>
</gene>
<dbReference type="GO" id="GO:0071051">
    <property type="term" value="P:poly(A)-dependent snoRNA 3'-end processing"/>
    <property type="evidence" value="ECO:0007669"/>
    <property type="project" value="TreeGrafter"/>
</dbReference>
<reference evidence="9" key="1">
    <citation type="submission" date="2016-06" db="UniProtKB">
        <authorList>
            <consortium name="WormBaseParasite"/>
        </authorList>
    </citation>
    <scope>IDENTIFICATION</scope>
</reference>
<dbReference type="WBParaSite" id="SSLN_0000602101-mRNA-1">
    <property type="protein sequence ID" value="SSLN_0000602101-mRNA-1"/>
    <property type="gene ID" value="SSLN_0000602101"/>
</dbReference>
<dbReference type="STRING" id="70667.A0A183SNN6"/>
<dbReference type="PANTHER" id="PTHR11953:SF1">
    <property type="entry name" value="EXOSOME COMPLEX COMPONENT RRP46"/>
    <property type="match status" value="1"/>
</dbReference>